<reference evidence="5 6" key="1">
    <citation type="submission" date="2020-06" db="EMBL/GenBank/DDBJ databases">
        <authorList>
            <person name="Li R."/>
            <person name="Bekaert M."/>
        </authorList>
    </citation>
    <scope>NUCLEOTIDE SEQUENCE [LARGE SCALE GENOMIC DNA]</scope>
    <source>
        <strain evidence="6">wild</strain>
    </source>
</reference>
<gene>
    <name evidence="5" type="ORF">MCOR_16889</name>
</gene>
<organism evidence="5 6">
    <name type="scientific">Mytilus coruscus</name>
    <name type="common">Sea mussel</name>
    <dbReference type="NCBI Taxonomy" id="42192"/>
    <lineage>
        <taxon>Eukaryota</taxon>
        <taxon>Metazoa</taxon>
        <taxon>Spiralia</taxon>
        <taxon>Lophotrochozoa</taxon>
        <taxon>Mollusca</taxon>
        <taxon>Bivalvia</taxon>
        <taxon>Autobranchia</taxon>
        <taxon>Pteriomorphia</taxon>
        <taxon>Mytilida</taxon>
        <taxon>Mytiloidea</taxon>
        <taxon>Mytilidae</taxon>
        <taxon>Mytilinae</taxon>
        <taxon>Mytilus</taxon>
    </lineage>
</organism>
<dbReference type="EMBL" id="CACVKT020002956">
    <property type="protein sequence ID" value="CAC5380969.1"/>
    <property type="molecule type" value="Genomic_DNA"/>
</dbReference>
<keyword evidence="1" id="KW-0479">Metal-binding</keyword>
<dbReference type="Proteomes" id="UP000507470">
    <property type="component" value="Unassembled WGS sequence"/>
</dbReference>
<proteinExistence type="predicted"/>
<feature type="region of interest" description="Disordered" evidence="2">
    <location>
        <begin position="161"/>
        <end position="237"/>
    </location>
</feature>
<dbReference type="PROSITE" id="PS50126">
    <property type="entry name" value="S1"/>
    <property type="match status" value="1"/>
</dbReference>
<evidence type="ECO:0000256" key="2">
    <source>
        <dbReference type="SAM" id="MobiDB-lite"/>
    </source>
</evidence>
<sequence>MSSPKYKERRSSSGPIDVPDLYSVFYGEVAALQPYGAFIKIPGYRKQGLVHKSQMSKARVEDPSEMLAVGEMVYCKVVSVEGDKIGLSMKVINQTTGKDEDSANVQLSLDERKNRKGFRMERAKIELGAVLDTTCKKCGGHGHLAQDCFHAKGGKTYELIPEDELISPSKETDTSSSRKRKKKEKKAKKSKKHRHSDSLPEDETEKSHKKKHKKHKHHHHKHEKKSRHDNSCSSSDG</sequence>
<feature type="compositionally biased region" description="Basic residues" evidence="2">
    <location>
        <begin position="207"/>
        <end position="227"/>
    </location>
</feature>
<dbReference type="GO" id="GO:0008270">
    <property type="term" value="F:zinc ion binding"/>
    <property type="evidence" value="ECO:0007669"/>
    <property type="project" value="UniProtKB-KW"/>
</dbReference>
<dbReference type="InterPro" id="IPR001878">
    <property type="entry name" value="Znf_CCHC"/>
</dbReference>
<dbReference type="InterPro" id="IPR003029">
    <property type="entry name" value="S1_domain"/>
</dbReference>
<dbReference type="Gene3D" id="2.40.50.140">
    <property type="entry name" value="Nucleic acid-binding proteins"/>
    <property type="match status" value="1"/>
</dbReference>
<dbReference type="GO" id="GO:0043489">
    <property type="term" value="P:RNA stabilization"/>
    <property type="evidence" value="ECO:0007669"/>
    <property type="project" value="TreeGrafter"/>
</dbReference>
<evidence type="ECO:0000313" key="6">
    <source>
        <dbReference type="Proteomes" id="UP000507470"/>
    </source>
</evidence>
<dbReference type="SUPFAM" id="SSF50249">
    <property type="entry name" value="Nucleic acid-binding proteins"/>
    <property type="match status" value="1"/>
</dbReference>
<protein>
    <submittedName>
        <fullName evidence="5">Nucleolar protein of 40 kDa</fullName>
    </submittedName>
</protein>
<evidence type="ECO:0000313" key="5">
    <source>
        <dbReference type="EMBL" id="CAC5380969.1"/>
    </source>
</evidence>
<keyword evidence="1" id="KW-0862">Zinc</keyword>
<evidence type="ECO:0000259" key="3">
    <source>
        <dbReference type="PROSITE" id="PS50126"/>
    </source>
</evidence>
<accession>A0A6J8BE47</accession>
<dbReference type="PANTHER" id="PTHR15838:SF1">
    <property type="entry name" value="ZINC FINGER CCHC DOMAIN-CONTAINING PROTEIN 17"/>
    <property type="match status" value="1"/>
</dbReference>
<dbReference type="Pfam" id="PF00575">
    <property type="entry name" value="S1"/>
    <property type="match status" value="1"/>
</dbReference>
<keyword evidence="1" id="KW-0863">Zinc-finger</keyword>
<feature type="domain" description="S1 motif" evidence="3">
    <location>
        <begin position="22"/>
        <end position="90"/>
    </location>
</feature>
<feature type="compositionally biased region" description="Basic residues" evidence="2">
    <location>
        <begin position="177"/>
        <end position="195"/>
    </location>
</feature>
<feature type="domain" description="CCHC-type" evidence="4">
    <location>
        <begin position="135"/>
        <end position="148"/>
    </location>
</feature>
<dbReference type="AlphaFoldDB" id="A0A6J8BE47"/>
<name>A0A6J8BE47_MYTCO</name>
<dbReference type="GO" id="GO:0003723">
    <property type="term" value="F:RNA binding"/>
    <property type="evidence" value="ECO:0007669"/>
    <property type="project" value="TreeGrafter"/>
</dbReference>
<dbReference type="OrthoDB" id="1918363at2759"/>
<dbReference type="SMART" id="SM00316">
    <property type="entry name" value="S1"/>
    <property type="match status" value="1"/>
</dbReference>
<evidence type="ECO:0000256" key="1">
    <source>
        <dbReference type="PROSITE-ProRule" id="PRU00047"/>
    </source>
</evidence>
<keyword evidence="6" id="KW-1185">Reference proteome</keyword>
<evidence type="ECO:0000259" key="4">
    <source>
        <dbReference type="PROSITE" id="PS50158"/>
    </source>
</evidence>
<dbReference type="PROSITE" id="PS50158">
    <property type="entry name" value="ZF_CCHC"/>
    <property type="match status" value="1"/>
</dbReference>
<dbReference type="InterPro" id="IPR012340">
    <property type="entry name" value="NA-bd_OB-fold"/>
</dbReference>
<dbReference type="PANTHER" id="PTHR15838">
    <property type="entry name" value="NUCLEOLAR PROTEIN OF 40 KDA"/>
    <property type="match status" value="1"/>
</dbReference>